<name>A0A2M9FXC4_9PROT</name>
<proteinExistence type="predicted"/>
<organism evidence="1 2">
    <name type="scientific">Minwuia thermotolerans</name>
    <dbReference type="NCBI Taxonomy" id="2056226"/>
    <lineage>
        <taxon>Bacteria</taxon>
        <taxon>Pseudomonadati</taxon>
        <taxon>Pseudomonadota</taxon>
        <taxon>Alphaproteobacteria</taxon>
        <taxon>Minwuiales</taxon>
        <taxon>Minwuiaceae</taxon>
        <taxon>Minwuia</taxon>
    </lineage>
</organism>
<keyword evidence="2" id="KW-1185">Reference proteome</keyword>
<sequence length="152" mass="16504">MALALAVGCAATPPEPSMTVRTIDPESDGLVRLSFSTDSLAQNEAQELLLVVAAIVTRRAGRERFQFRSVEAEGLIDTQLSEIRYFDVDAVVATLADAAAGDPARKTYAAASVLEYFRPKYAPILPRRLRDMLSARADPDRRLAGAVRRAAL</sequence>
<dbReference type="Proteomes" id="UP000229498">
    <property type="component" value="Unassembled WGS sequence"/>
</dbReference>
<comment type="caution">
    <text evidence="1">The sequence shown here is derived from an EMBL/GenBank/DDBJ whole genome shotgun (WGS) entry which is preliminary data.</text>
</comment>
<evidence type="ECO:0000313" key="1">
    <source>
        <dbReference type="EMBL" id="PJK28118.1"/>
    </source>
</evidence>
<protein>
    <submittedName>
        <fullName evidence="1">Uncharacterized protein</fullName>
    </submittedName>
</protein>
<reference evidence="1 2" key="1">
    <citation type="submission" date="2017-11" db="EMBL/GenBank/DDBJ databases">
        <title>Draft genome sequence of Rhizobiales bacterium SY3-13.</title>
        <authorList>
            <person name="Sun C."/>
        </authorList>
    </citation>
    <scope>NUCLEOTIDE SEQUENCE [LARGE SCALE GENOMIC DNA]</scope>
    <source>
        <strain evidence="1 2">SY3-13</strain>
    </source>
</reference>
<dbReference type="EMBL" id="PHIG01000048">
    <property type="protein sequence ID" value="PJK28118.1"/>
    <property type="molecule type" value="Genomic_DNA"/>
</dbReference>
<dbReference type="AlphaFoldDB" id="A0A2M9FXC4"/>
<gene>
    <name evidence="1" type="ORF">CVT23_18980</name>
</gene>
<evidence type="ECO:0000313" key="2">
    <source>
        <dbReference type="Proteomes" id="UP000229498"/>
    </source>
</evidence>
<accession>A0A2M9FXC4</accession>